<name>A0A090U2V4_9VIBR</name>
<keyword evidence="2" id="KW-1185">Reference proteome</keyword>
<sequence length="42" mass="4621">MFCVKNQCGNHDVMVLVDVLRAIKNGAVAPFSIIKLAKLISY</sequence>
<evidence type="ECO:0000313" key="2">
    <source>
        <dbReference type="Proteomes" id="UP000029224"/>
    </source>
</evidence>
<reference evidence="1 2" key="2">
    <citation type="submission" date="2014-09" db="EMBL/GenBank/DDBJ databases">
        <authorList>
            <consortium name="NBRP consortium"/>
            <person name="Sawabe T."/>
            <person name="Meirelles P."/>
            <person name="Nakanishi M."/>
            <person name="Sayaka M."/>
            <person name="Hattori M."/>
            <person name="Ohkuma M."/>
        </authorList>
    </citation>
    <scope>NUCLEOTIDE SEQUENCE [LARGE SCALE GENOMIC DNA]</scope>
    <source>
        <strain evidence="1 2">JCM 19240</strain>
    </source>
</reference>
<dbReference type="EMBL" id="BBMT01000015">
    <property type="protein sequence ID" value="GAL37297.1"/>
    <property type="molecule type" value="Genomic_DNA"/>
</dbReference>
<organism evidence="1 2">
    <name type="scientific">Vibrio maritimus</name>
    <dbReference type="NCBI Taxonomy" id="990268"/>
    <lineage>
        <taxon>Bacteria</taxon>
        <taxon>Pseudomonadati</taxon>
        <taxon>Pseudomonadota</taxon>
        <taxon>Gammaproteobacteria</taxon>
        <taxon>Vibrionales</taxon>
        <taxon>Vibrionaceae</taxon>
        <taxon>Vibrio</taxon>
    </lineage>
</organism>
<accession>A0A090U2V4</accession>
<dbReference type="AlphaFoldDB" id="A0A090U2V4"/>
<protein>
    <submittedName>
        <fullName evidence="1">Uncharacterized protein</fullName>
    </submittedName>
</protein>
<proteinExistence type="predicted"/>
<evidence type="ECO:0000313" key="1">
    <source>
        <dbReference type="EMBL" id="GAL37297.1"/>
    </source>
</evidence>
<comment type="caution">
    <text evidence="1">The sequence shown here is derived from an EMBL/GenBank/DDBJ whole genome shotgun (WGS) entry which is preliminary data.</text>
</comment>
<gene>
    <name evidence="1" type="ORF">JCM19240_4700</name>
</gene>
<dbReference type="Proteomes" id="UP000029224">
    <property type="component" value="Unassembled WGS sequence"/>
</dbReference>
<reference evidence="1 2" key="1">
    <citation type="submission" date="2014-09" db="EMBL/GenBank/DDBJ databases">
        <title>Vibrio maritimus JCM 19240. (C210) whole genome shotgun sequence.</title>
        <authorList>
            <person name="Sawabe T."/>
            <person name="Meirelles P."/>
            <person name="Nakanishi M."/>
            <person name="Sayaka M."/>
            <person name="Hattori M."/>
            <person name="Ohkuma M."/>
        </authorList>
    </citation>
    <scope>NUCLEOTIDE SEQUENCE [LARGE SCALE GENOMIC DNA]</scope>
    <source>
        <strain evidence="1 2">JCM 19240</strain>
    </source>
</reference>